<keyword evidence="10" id="KW-1006">Bacterial flagellum protein export</keyword>
<sequence>MGIPYKFEKILMIKQKEKEQVQIDYELSVQSFEKEANKLYEVLKRKEMVEEQKQQNLQKGVSIDGLKQQLLFVEALEKDIKHSQLQVINARNHMNTKQEVLIEHNVEVKKYEKMREKAIKSHSEILLSLENKQMDEISLQQFVNRNV</sequence>
<dbReference type="Pfam" id="PF02050">
    <property type="entry name" value="FliJ"/>
    <property type="match status" value="1"/>
</dbReference>
<comment type="subcellular location">
    <subcellularLocation>
        <location evidence="1">Cell membrane</location>
        <topology evidence="1">Peripheral membrane protein</topology>
        <orientation evidence="1">Cytoplasmic side</orientation>
    </subcellularLocation>
</comment>
<comment type="similarity">
    <text evidence="2">Belongs to the FliJ family.</text>
</comment>
<evidence type="ECO:0000256" key="10">
    <source>
        <dbReference type="ARBA" id="ARBA00023225"/>
    </source>
</evidence>
<evidence type="ECO:0000313" key="11">
    <source>
        <dbReference type="EMBL" id="MBP0726238.1"/>
    </source>
</evidence>
<dbReference type="GO" id="GO:0005886">
    <property type="term" value="C:plasma membrane"/>
    <property type="evidence" value="ECO:0007669"/>
    <property type="project" value="UniProtKB-SubCell"/>
</dbReference>
<name>A0A940NWH5_9BACI</name>
<evidence type="ECO:0000256" key="8">
    <source>
        <dbReference type="ARBA" id="ARBA00022927"/>
    </source>
</evidence>
<dbReference type="Proteomes" id="UP000682134">
    <property type="component" value="Unassembled WGS sequence"/>
</dbReference>
<evidence type="ECO:0000256" key="1">
    <source>
        <dbReference type="ARBA" id="ARBA00004413"/>
    </source>
</evidence>
<keyword evidence="11" id="KW-0282">Flagellum</keyword>
<dbReference type="GO" id="GO:0015031">
    <property type="term" value="P:protein transport"/>
    <property type="evidence" value="ECO:0007669"/>
    <property type="project" value="UniProtKB-KW"/>
</dbReference>
<keyword evidence="12" id="KW-1185">Reference proteome</keyword>
<keyword evidence="11" id="KW-0969">Cilium</keyword>
<dbReference type="GO" id="GO:0044781">
    <property type="term" value="P:bacterial-type flagellum organization"/>
    <property type="evidence" value="ECO:0007669"/>
    <property type="project" value="UniProtKB-KW"/>
</dbReference>
<evidence type="ECO:0000256" key="2">
    <source>
        <dbReference type="ARBA" id="ARBA00010004"/>
    </source>
</evidence>
<dbReference type="GO" id="GO:0006935">
    <property type="term" value="P:chemotaxis"/>
    <property type="evidence" value="ECO:0007669"/>
    <property type="project" value="UniProtKB-KW"/>
</dbReference>
<evidence type="ECO:0000313" key="12">
    <source>
        <dbReference type="Proteomes" id="UP000682134"/>
    </source>
</evidence>
<evidence type="ECO:0000256" key="5">
    <source>
        <dbReference type="ARBA" id="ARBA00022475"/>
    </source>
</evidence>
<dbReference type="Gene3D" id="1.10.287.1700">
    <property type="match status" value="1"/>
</dbReference>
<keyword evidence="8" id="KW-0653">Protein transport</keyword>
<dbReference type="GO" id="GO:0071973">
    <property type="term" value="P:bacterial-type flagellum-dependent cell motility"/>
    <property type="evidence" value="ECO:0007669"/>
    <property type="project" value="InterPro"/>
</dbReference>
<keyword evidence="6" id="KW-0145">Chemotaxis</keyword>
<keyword evidence="4" id="KW-0813">Transport</keyword>
<keyword evidence="9" id="KW-0472">Membrane</keyword>
<dbReference type="NCBIfam" id="TIGR02473">
    <property type="entry name" value="flagell_FliJ"/>
    <property type="match status" value="1"/>
</dbReference>
<evidence type="ECO:0000256" key="6">
    <source>
        <dbReference type="ARBA" id="ARBA00022500"/>
    </source>
</evidence>
<keyword evidence="11" id="KW-0966">Cell projection</keyword>
<accession>A0A940NWH5</accession>
<dbReference type="EMBL" id="JAGIYQ010000009">
    <property type="protein sequence ID" value="MBP0726238.1"/>
    <property type="molecule type" value="Genomic_DNA"/>
</dbReference>
<gene>
    <name evidence="11" type="primary">fliJ</name>
    <name evidence="11" type="ORF">J5Y03_13725</name>
</gene>
<dbReference type="AlphaFoldDB" id="A0A940NWH5"/>
<keyword evidence="5" id="KW-1003">Cell membrane</keyword>
<dbReference type="InterPro" id="IPR012823">
    <property type="entry name" value="Flagell_FliJ"/>
</dbReference>
<organism evidence="11 12">
    <name type="scientific">Gottfriedia endophytica</name>
    <dbReference type="NCBI Taxonomy" id="2820819"/>
    <lineage>
        <taxon>Bacteria</taxon>
        <taxon>Bacillati</taxon>
        <taxon>Bacillota</taxon>
        <taxon>Bacilli</taxon>
        <taxon>Bacillales</taxon>
        <taxon>Bacillaceae</taxon>
        <taxon>Gottfriedia</taxon>
    </lineage>
</organism>
<evidence type="ECO:0000256" key="7">
    <source>
        <dbReference type="ARBA" id="ARBA00022795"/>
    </source>
</evidence>
<dbReference type="RefSeq" id="WP_209406582.1">
    <property type="nucleotide sequence ID" value="NZ_JAGIYQ010000009.1"/>
</dbReference>
<evidence type="ECO:0000256" key="9">
    <source>
        <dbReference type="ARBA" id="ARBA00023136"/>
    </source>
</evidence>
<keyword evidence="7" id="KW-1005">Bacterial flagellum biogenesis</keyword>
<evidence type="ECO:0000256" key="3">
    <source>
        <dbReference type="ARBA" id="ARBA00020392"/>
    </source>
</evidence>
<comment type="caution">
    <text evidence="11">The sequence shown here is derived from an EMBL/GenBank/DDBJ whole genome shotgun (WGS) entry which is preliminary data.</text>
</comment>
<reference evidence="11" key="1">
    <citation type="submission" date="2021-04" db="EMBL/GenBank/DDBJ databases">
        <title>Genome seq and assembly of Bacillus sp.</title>
        <authorList>
            <person name="Chhetri G."/>
        </authorList>
    </citation>
    <scope>NUCLEOTIDE SEQUENCE</scope>
    <source>
        <strain evidence="11">RG28</strain>
    </source>
</reference>
<dbReference type="GO" id="GO:0009288">
    <property type="term" value="C:bacterial-type flagellum"/>
    <property type="evidence" value="ECO:0007669"/>
    <property type="project" value="InterPro"/>
</dbReference>
<evidence type="ECO:0000256" key="4">
    <source>
        <dbReference type="ARBA" id="ARBA00022448"/>
    </source>
</evidence>
<protein>
    <recommendedName>
        <fullName evidence="3">Flagellar FliJ protein</fullName>
    </recommendedName>
</protein>
<dbReference type="InterPro" id="IPR053716">
    <property type="entry name" value="Flag_assembly_chemotaxis_eff"/>
</dbReference>
<proteinExistence type="inferred from homology"/>